<dbReference type="InterPro" id="IPR019673">
    <property type="entry name" value="Spore_germination_GerPC"/>
</dbReference>
<evidence type="ECO:0000256" key="1">
    <source>
        <dbReference type="SAM" id="Coils"/>
    </source>
</evidence>
<dbReference type="EMBL" id="JBHLUX010000020">
    <property type="protein sequence ID" value="MFC0470360.1"/>
    <property type="molecule type" value="Genomic_DNA"/>
</dbReference>
<accession>A0ABV6KBE2</accession>
<sequence length="206" mass="24670">MYYNNSDLAQNLQQIYNYIHSQHQRITQLETTIQQLQNEMETLKKEKTSNIEKIEYKFDQLKVERLEGTLNIGITPQNGEHSIEDFAVNQNQLHVPQVNQQQPMINETVQQRVYEYLNGACLQDIESIEVENNYQLDNHYRQYIIEDIRRQVDHRINHYVSQINTNSLEPAQVTEMEEKTFNKVREDILKTYDEFVRNLPRKENLP</sequence>
<proteinExistence type="predicted"/>
<dbReference type="Proteomes" id="UP001589838">
    <property type="component" value="Unassembled WGS sequence"/>
</dbReference>
<dbReference type="Pfam" id="PF10737">
    <property type="entry name" value="GerPC"/>
    <property type="match status" value="1"/>
</dbReference>
<comment type="caution">
    <text evidence="2">The sequence shown here is derived from an EMBL/GenBank/DDBJ whole genome shotgun (WGS) entry which is preliminary data.</text>
</comment>
<gene>
    <name evidence="2" type="primary">gerPC</name>
    <name evidence="2" type="ORF">ACFFHM_07450</name>
</gene>
<name>A0ABV6KBE2_9BACI</name>
<dbReference type="RefSeq" id="WP_335960309.1">
    <property type="nucleotide sequence ID" value="NZ_JAXBLX010000009.1"/>
</dbReference>
<evidence type="ECO:0000313" key="3">
    <source>
        <dbReference type="Proteomes" id="UP001589838"/>
    </source>
</evidence>
<keyword evidence="3" id="KW-1185">Reference proteome</keyword>
<feature type="coiled-coil region" evidence="1">
    <location>
        <begin position="19"/>
        <end position="64"/>
    </location>
</feature>
<protein>
    <submittedName>
        <fullName evidence="2">Spore germination protein GerPC</fullName>
    </submittedName>
</protein>
<reference evidence="2 3" key="1">
    <citation type="submission" date="2024-09" db="EMBL/GenBank/DDBJ databases">
        <authorList>
            <person name="Sun Q."/>
            <person name="Mori K."/>
        </authorList>
    </citation>
    <scope>NUCLEOTIDE SEQUENCE [LARGE SCALE GENOMIC DNA]</scope>
    <source>
        <strain evidence="2 3">NCAIM B.02610</strain>
    </source>
</reference>
<keyword evidence="1" id="KW-0175">Coiled coil</keyword>
<evidence type="ECO:0000313" key="2">
    <source>
        <dbReference type="EMBL" id="MFC0470360.1"/>
    </source>
</evidence>
<organism evidence="2 3">
    <name type="scientific">Halalkalibacter kiskunsagensis</name>
    <dbReference type="NCBI Taxonomy" id="1548599"/>
    <lineage>
        <taxon>Bacteria</taxon>
        <taxon>Bacillati</taxon>
        <taxon>Bacillota</taxon>
        <taxon>Bacilli</taxon>
        <taxon>Bacillales</taxon>
        <taxon>Bacillaceae</taxon>
        <taxon>Halalkalibacter</taxon>
    </lineage>
</organism>